<evidence type="ECO:0000313" key="3">
    <source>
        <dbReference type="EMBL" id="MBT8797265.1"/>
    </source>
</evidence>
<dbReference type="EMBL" id="JAFLHG010000003">
    <property type="protein sequence ID" value="MBT8797265.1"/>
    <property type="molecule type" value="Genomic_DNA"/>
</dbReference>
<proteinExistence type="predicted"/>
<comment type="caution">
    <text evidence="3">The sequence shown here is derived from an EMBL/GenBank/DDBJ whole genome shotgun (WGS) entry which is preliminary data.</text>
</comment>
<feature type="region of interest" description="Disordered" evidence="1">
    <location>
        <begin position="1"/>
        <end position="25"/>
    </location>
</feature>
<dbReference type="InterPro" id="IPR025339">
    <property type="entry name" value="DUF4245"/>
</dbReference>
<reference evidence="3 4" key="1">
    <citation type="submission" date="2021-03" db="EMBL/GenBank/DDBJ databases">
        <title>Microbacterium pauli sp. nov., isolated from microfiltered milk.</title>
        <authorList>
            <person name="Bellassi P."/>
            <person name="Fontana A."/>
            <person name="Callegari M.L."/>
            <person name="Lorenzo M."/>
            <person name="Cappa F."/>
        </authorList>
    </citation>
    <scope>NUCLEOTIDE SEQUENCE [LARGE SCALE GENOMIC DNA]</scope>
    <source>
        <strain evidence="3 4">DSM 18909</strain>
    </source>
</reference>
<organism evidence="3 4">
    <name type="scientific">Microbacterium flavum</name>
    <dbReference type="NCBI Taxonomy" id="415216"/>
    <lineage>
        <taxon>Bacteria</taxon>
        <taxon>Bacillati</taxon>
        <taxon>Actinomycetota</taxon>
        <taxon>Actinomycetes</taxon>
        <taxon>Micrococcales</taxon>
        <taxon>Microbacteriaceae</taxon>
        <taxon>Microbacterium</taxon>
    </lineage>
</organism>
<dbReference type="RefSeq" id="WP_215486512.1">
    <property type="nucleotide sequence ID" value="NZ_BAAAPJ010000003.1"/>
</dbReference>
<name>A0ABS5XRV8_9MICO</name>
<evidence type="ECO:0000256" key="1">
    <source>
        <dbReference type="SAM" id="MobiDB-lite"/>
    </source>
</evidence>
<keyword evidence="4" id="KW-1185">Reference proteome</keyword>
<feature type="transmembrane region" description="Helical" evidence="2">
    <location>
        <begin position="71"/>
        <end position="92"/>
    </location>
</feature>
<evidence type="ECO:0000313" key="4">
    <source>
        <dbReference type="Proteomes" id="UP000740605"/>
    </source>
</evidence>
<gene>
    <name evidence="3" type="ORF">J0P97_04160</name>
</gene>
<keyword evidence="2" id="KW-0812">Transmembrane</keyword>
<dbReference type="Proteomes" id="UP000740605">
    <property type="component" value="Unassembled WGS sequence"/>
</dbReference>
<keyword evidence="2" id="KW-0472">Membrane</keyword>
<sequence length="209" mass="21515">MASGPRIVAELGRPETPQETADRKAASSAAYRSSKTFRNLIAALLITVAVVAIIAIGVPRGTLAEPEPVDVAAAAAATVSSSVGHTVIVPVVPADWRANSARLEGDMWRVVYAPPSGFVRVAQAIDAPDGWAARELGGYAPTGSVTIAGITWDEYRIPSAGRTDSVSYGLSTDAGTDTVLVYGATDAATAAIAAEGIADQIRALREETP</sequence>
<accession>A0ABS5XRV8</accession>
<protein>
    <submittedName>
        <fullName evidence="3">DUF4245 domain-containing protein</fullName>
    </submittedName>
</protein>
<evidence type="ECO:0000256" key="2">
    <source>
        <dbReference type="SAM" id="Phobius"/>
    </source>
</evidence>
<dbReference type="Pfam" id="PF14030">
    <property type="entry name" value="DUF4245"/>
    <property type="match status" value="1"/>
</dbReference>
<keyword evidence="2" id="KW-1133">Transmembrane helix</keyword>
<feature type="transmembrane region" description="Helical" evidence="2">
    <location>
        <begin position="40"/>
        <end position="59"/>
    </location>
</feature>